<evidence type="ECO:0000256" key="4">
    <source>
        <dbReference type="ARBA" id="ARBA00022989"/>
    </source>
</evidence>
<keyword evidence="4 8" id="KW-1133">Transmembrane helix</keyword>
<keyword evidence="5 8" id="KW-0472">Membrane</keyword>
<keyword evidence="11" id="KW-1185">Reference proteome</keyword>
<dbReference type="InterPro" id="IPR027304">
    <property type="entry name" value="Trigger_fact/SurA_dom_sf"/>
</dbReference>
<comment type="similarity">
    <text evidence="7">Belongs to the PpiD chaperone family.</text>
</comment>
<evidence type="ECO:0000256" key="7">
    <source>
        <dbReference type="ARBA" id="ARBA00038408"/>
    </source>
</evidence>
<dbReference type="Pfam" id="PF13624">
    <property type="entry name" value="SurA_N_3"/>
    <property type="match status" value="1"/>
</dbReference>
<evidence type="ECO:0000313" key="10">
    <source>
        <dbReference type="EMBL" id="NJR78349.1"/>
    </source>
</evidence>
<keyword evidence="10" id="KW-0413">Isomerase</keyword>
<dbReference type="GO" id="GO:0016853">
    <property type="term" value="F:isomerase activity"/>
    <property type="evidence" value="ECO:0007669"/>
    <property type="project" value="UniProtKB-KW"/>
</dbReference>
<protein>
    <submittedName>
        <fullName evidence="10">Peptidylprolyl isomerase</fullName>
    </submittedName>
</protein>
<dbReference type="PANTHER" id="PTHR47529">
    <property type="entry name" value="PEPTIDYL-PROLYL CIS-TRANS ISOMERASE D"/>
    <property type="match status" value="1"/>
</dbReference>
<proteinExistence type="inferred from homology"/>
<comment type="caution">
    <text evidence="10">The sequence shown here is derived from an EMBL/GenBank/DDBJ whole genome shotgun (WGS) entry which is preliminary data.</text>
</comment>
<dbReference type="InterPro" id="IPR000297">
    <property type="entry name" value="PPIase_PpiC"/>
</dbReference>
<feature type="transmembrane region" description="Helical" evidence="8">
    <location>
        <begin position="12"/>
        <end position="31"/>
    </location>
</feature>
<keyword evidence="2" id="KW-1003">Cell membrane</keyword>
<sequence length="647" mass="66958">MLSFVRRLINSKVGYVITFGILGVIALAFAAGDITGIAGAGGGVLGGDAVAVVDGKSIASADLRKRVQDELRVARQQQPDVTVEQLVNAGGVEGLLERMVTGAALENFGRDQGLAVSRALVGSELRNIPAFRGPTGQFDQAAYERIIGQQGLTDAQVQRDIARETMTQFLIVPTIGATQVPQQVALPYASLLLERRSGQVALVPFAAVPAGPAPTDAEIGQFYQRNVARYTVPERRVMRYATVTPESVKAQAAPTDAEIRKAYEADRAAYAARETRDVTLVTVLDQNAANALAAKVKGGTALDAAARAAGLEPRKVERADKAALAQTAGAAVADAAFGAGRGAVVGPVRGAIGFVVARVEAIAQVPGKSLDQARAELATKVSNEKAAAALQRTRDAVEDALADNASIAEVVADQKLTAQATPALLANGTDPEKPGVAADPALAAIVAAGFAAEEGDTPTTVPVGSDGGFAVVGLDRIVRAAPRPLAQVRDQVAADIVADRRSRAARDAANRVVALVNRGASLADALRQAGVRGPAPQPLAATRSQLQAGRQVNPLLALMFSMKPGGARTIPSPTGDGWAVMKLDQVVPGDATKQPGVVMATRADLGRSIGQEYVQQFARAVAASVGVKRNQGNIDKLKKDLLGTGEQ</sequence>
<evidence type="ECO:0000256" key="3">
    <source>
        <dbReference type="ARBA" id="ARBA00022692"/>
    </source>
</evidence>
<dbReference type="SUPFAM" id="SSF109998">
    <property type="entry name" value="Triger factor/SurA peptide-binding domain-like"/>
    <property type="match status" value="1"/>
</dbReference>
<dbReference type="InterPro" id="IPR052029">
    <property type="entry name" value="PpiD_chaperone"/>
</dbReference>
<gene>
    <name evidence="10" type="ORF">HBH26_06915</name>
</gene>
<feature type="domain" description="PpiC" evidence="9">
    <location>
        <begin position="254"/>
        <end position="374"/>
    </location>
</feature>
<keyword evidence="3 8" id="KW-0812">Transmembrane</keyword>
<dbReference type="Proteomes" id="UP000732399">
    <property type="component" value="Unassembled WGS sequence"/>
</dbReference>
<evidence type="ECO:0000256" key="1">
    <source>
        <dbReference type="ARBA" id="ARBA00004401"/>
    </source>
</evidence>
<evidence type="ECO:0000313" key="11">
    <source>
        <dbReference type="Proteomes" id="UP000732399"/>
    </source>
</evidence>
<reference evidence="10 11" key="1">
    <citation type="submission" date="2020-03" db="EMBL/GenBank/DDBJ databases">
        <authorList>
            <person name="Wang L."/>
            <person name="He N."/>
            <person name="Li Y."/>
            <person name="Fang Y."/>
            <person name="Zhang F."/>
        </authorList>
    </citation>
    <scope>NUCLEOTIDE SEQUENCE [LARGE SCALE GENOMIC DNA]</scope>
    <source>
        <strain evidence="10 11">36D10-4-7</strain>
    </source>
</reference>
<name>A0ABX1CK42_9SPHN</name>
<comment type="subcellular location">
    <subcellularLocation>
        <location evidence="1">Cell membrane</location>
        <topology evidence="1">Single-pass type II membrane protein</topology>
    </subcellularLocation>
</comment>
<accession>A0ABX1CK42</accession>
<organism evidence="10 11">
    <name type="scientific">Sphingomonas corticis</name>
    <dbReference type="NCBI Taxonomy" id="2722791"/>
    <lineage>
        <taxon>Bacteria</taxon>
        <taxon>Pseudomonadati</taxon>
        <taxon>Pseudomonadota</taxon>
        <taxon>Alphaproteobacteria</taxon>
        <taxon>Sphingomonadales</taxon>
        <taxon>Sphingomonadaceae</taxon>
        <taxon>Sphingomonas</taxon>
    </lineage>
</organism>
<dbReference type="PANTHER" id="PTHR47529:SF1">
    <property type="entry name" value="PERIPLASMIC CHAPERONE PPID"/>
    <property type="match status" value="1"/>
</dbReference>
<evidence type="ECO:0000259" key="9">
    <source>
        <dbReference type="Pfam" id="PF13145"/>
    </source>
</evidence>
<dbReference type="EMBL" id="JAAVJH010000003">
    <property type="protein sequence ID" value="NJR78349.1"/>
    <property type="molecule type" value="Genomic_DNA"/>
</dbReference>
<evidence type="ECO:0000256" key="6">
    <source>
        <dbReference type="ARBA" id="ARBA00023186"/>
    </source>
</evidence>
<keyword evidence="6" id="KW-0143">Chaperone</keyword>
<evidence type="ECO:0000256" key="2">
    <source>
        <dbReference type="ARBA" id="ARBA00022475"/>
    </source>
</evidence>
<dbReference type="RefSeq" id="WP_168133845.1">
    <property type="nucleotide sequence ID" value="NZ_JAAVJH010000003.1"/>
</dbReference>
<evidence type="ECO:0000256" key="8">
    <source>
        <dbReference type="SAM" id="Phobius"/>
    </source>
</evidence>
<evidence type="ECO:0000256" key="5">
    <source>
        <dbReference type="ARBA" id="ARBA00023136"/>
    </source>
</evidence>
<dbReference type="Pfam" id="PF13145">
    <property type="entry name" value="Rotamase_2"/>
    <property type="match status" value="1"/>
</dbReference>